<dbReference type="SUPFAM" id="SSF116726">
    <property type="entry name" value="TrkA C-terminal domain-like"/>
    <property type="match status" value="1"/>
</dbReference>
<name>A0A3B0ULF4_9ZZZZ</name>
<proteinExistence type="predicted"/>
<dbReference type="PANTHER" id="PTHR43833:SF7">
    <property type="entry name" value="KTR SYSTEM POTASSIUM UPTAKE PROTEIN C"/>
    <property type="match status" value="1"/>
</dbReference>
<dbReference type="PANTHER" id="PTHR43833">
    <property type="entry name" value="POTASSIUM CHANNEL PROTEIN 2-RELATED-RELATED"/>
    <property type="match status" value="1"/>
</dbReference>
<organism evidence="2">
    <name type="scientific">hydrothermal vent metagenome</name>
    <dbReference type="NCBI Taxonomy" id="652676"/>
    <lineage>
        <taxon>unclassified sequences</taxon>
        <taxon>metagenomes</taxon>
        <taxon>ecological metagenomes</taxon>
    </lineage>
</organism>
<accession>A0A3B0ULF4</accession>
<reference evidence="2" key="1">
    <citation type="submission" date="2018-06" db="EMBL/GenBank/DDBJ databases">
        <authorList>
            <person name="Zhirakovskaya E."/>
        </authorList>
    </citation>
    <scope>NUCLEOTIDE SEQUENCE</scope>
</reference>
<dbReference type="Pfam" id="PF02254">
    <property type="entry name" value="TrkA_N"/>
    <property type="match status" value="1"/>
</dbReference>
<protein>
    <submittedName>
        <fullName evidence="2">KtrAB potassium uptake system, peripheral membrane component KtrA</fullName>
    </submittedName>
</protein>
<dbReference type="AlphaFoldDB" id="A0A3B0ULF4"/>
<evidence type="ECO:0000259" key="1">
    <source>
        <dbReference type="PROSITE" id="PS51201"/>
    </source>
</evidence>
<feature type="domain" description="RCK N-terminal" evidence="1">
    <location>
        <begin position="1"/>
        <end position="116"/>
    </location>
</feature>
<dbReference type="EMBL" id="UOER01000698">
    <property type="protein sequence ID" value="VAW27242.1"/>
    <property type="molecule type" value="Genomic_DNA"/>
</dbReference>
<dbReference type="SUPFAM" id="SSF51735">
    <property type="entry name" value="NAD(P)-binding Rossmann-fold domains"/>
    <property type="match status" value="1"/>
</dbReference>
<dbReference type="InterPro" id="IPR003148">
    <property type="entry name" value="RCK_N"/>
</dbReference>
<dbReference type="InterPro" id="IPR050721">
    <property type="entry name" value="Trk_Ktr_HKT_K-transport"/>
</dbReference>
<dbReference type="InterPro" id="IPR036291">
    <property type="entry name" value="NAD(P)-bd_dom_sf"/>
</dbReference>
<sequence length="228" mass="25051">MKYIIIGLGNFGASLAERLTKTGNEVIGVDNKMSKVEALKGNITHTVCLDCTDPQAVSYLPLNDTDVVIICIGENEGTNIMATALMKRLNVKRLIGRAVSALHEGVLEAMGVEEFIHPEDETAERWAKKLNLKGVIDSFEVEGNYSIIEAKVPKKFEGKSLLELNLGKNYNVVVLTTIKTIEQKNLVGIKRNVKKAQGVATSKTILNKGEIIVLYGNVKDIEKLLEEN</sequence>
<dbReference type="Gene3D" id="3.40.50.720">
    <property type="entry name" value="NAD(P)-binding Rossmann-like Domain"/>
    <property type="match status" value="1"/>
</dbReference>
<gene>
    <name evidence="2" type="ORF">MNBD_BACTEROID04-585</name>
</gene>
<dbReference type="InterPro" id="IPR036721">
    <property type="entry name" value="RCK_C_sf"/>
</dbReference>
<dbReference type="GO" id="GO:0006813">
    <property type="term" value="P:potassium ion transport"/>
    <property type="evidence" value="ECO:0007669"/>
    <property type="project" value="InterPro"/>
</dbReference>
<dbReference type="PROSITE" id="PS51201">
    <property type="entry name" value="RCK_N"/>
    <property type="match status" value="1"/>
</dbReference>
<dbReference type="Gene3D" id="3.30.70.1450">
    <property type="entry name" value="Regulator of K+ conductance, C-terminal domain"/>
    <property type="match status" value="1"/>
</dbReference>
<evidence type="ECO:0000313" key="2">
    <source>
        <dbReference type="EMBL" id="VAW27242.1"/>
    </source>
</evidence>